<dbReference type="InterPro" id="IPR036619">
    <property type="entry name" value="NinB_sf"/>
</dbReference>
<dbReference type="AlphaFoldDB" id="A0A9E4KBY7"/>
<organism evidence="1 2">
    <name type="scientific">Candidatus Thiodiazotropha taylori</name>
    <dbReference type="NCBI Taxonomy" id="2792791"/>
    <lineage>
        <taxon>Bacteria</taxon>
        <taxon>Pseudomonadati</taxon>
        <taxon>Pseudomonadota</taxon>
        <taxon>Gammaproteobacteria</taxon>
        <taxon>Chromatiales</taxon>
        <taxon>Sedimenticolaceae</taxon>
        <taxon>Candidatus Thiodiazotropha</taxon>
    </lineage>
</organism>
<evidence type="ECO:0000313" key="1">
    <source>
        <dbReference type="EMBL" id="MCG7945840.1"/>
    </source>
</evidence>
<name>A0A9E4KBY7_9GAMM</name>
<dbReference type="Proteomes" id="UP000886667">
    <property type="component" value="Unassembled WGS sequence"/>
</dbReference>
<dbReference type="Pfam" id="PF05772">
    <property type="entry name" value="NinB"/>
    <property type="match status" value="1"/>
</dbReference>
<sequence>MRHEIILNKQGKERVQSWLTGLNADGKYLLEVRPNKLTRSLAQNRLSWMWYREIADFLTDNSDQTISDSDVHDWLVDEFLPKKVIEIDGRPKVRQVGTSDLKVNEMSEYLEKVDAWAAQKSIQLTHPDIYGVAMGAQ</sequence>
<comment type="caution">
    <text evidence="1">The sequence shown here is derived from an EMBL/GenBank/DDBJ whole genome shotgun (WGS) entry which is preliminary data.</text>
</comment>
<reference evidence="1" key="1">
    <citation type="journal article" date="2021" name="Proc. Natl. Acad. Sci. U.S.A.">
        <title>Global biogeography of chemosynthetic symbionts reveals both localized and globally distributed symbiont groups. .</title>
        <authorList>
            <person name="Osvatic J.T."/>
            <person name="Wilkins L.G.E."/>
            <person name="Leibrecht L."/>
            <person name="Leray M."/>
            <person name="Zauner S."/>
            <person name="Polzin J."/>
            <person name="Camacho Y."/>
            <person name="Gros O."/>
            <person name="van Gils J.A."/>
            <person name="Eisen J.A."/>
            <person name="Petersen J.M."/>
            <person name="Yuen B."/>
        </authorList>
    </citation>
    <scope>NUCLEOTIDE SEQUENCE</scope>
    <source>
        <strain evidence="1">MAGclacostrist064TRANS</strain>
    </source>
</reference>
<dbReference type="Gene3D" id="1.10.3790.10">
    <property type="entry name" value="NinB"/>
    <property type="match status" value="1"/>
</dbReference>
<gene>
    <name evidence="1" type="ORF">JAZ07_05765</name>
</gene>
<accession>A0A9E4KBY7</accession>
<evidence type="ECO:0000313" key="2">
    <source>
        <dbReference type="Proteomes" id="UP000886667"/>
    </source>
</evidence>
<dbReference type="EMBL" id="JAEPCM010000186">
    <property type="protein sequence ID" value="MCG7945840.1"/>
    <property type="molecule type" value="Genomic_DNA"/>
</dbReference>
<protein>
    <submittedName>
        <fullName evidence="1">Recombination protein NinB</fullName>
    </submittedName>
</protein>
<proteinExistence type="predicted"/>
<dbReference type="SUPFAM" id="SSF103370">
    <property type="entry name" value="NinB"/>
    <property type="match status" value="1"/>
</dbReference>
<dbReference type="InterPro" id="IPR008711">
    <property type="entry name" value="Recombinase_NinB"/>
</dbReference>